<gene>
    <name evidence="2" type="ORF">ACFQGD_26800</name>
</gene>
<evidence type="ECO:0000313" key="3">
    <source>
        <dbReference type="Proteomes" id="UP001596337"/>
    </source>
</evidence>
<dbReference type="RefSeq" id="WP_345405209.1">
    <property type="nucleotide sequence ID" value="NZ_BAABLA010000119.1"/>
</dbReference>
<keyword evidence="1" id="KW-1133">Transmembrane helix</keyword>
<proteinExistence type="predicted"/>
<evidence type="ECO:0000313" key="2">
    <source>
        <dbReference type="EMBL" id="MFC6870745.1"/>
    </source>
</evidence>
<dbReference type="Proteomes" id="UP001596337">
    <property type="component" value="Unassembled WGS sequence"/>
</dbReference>
<protein>
    <recommendedName>
        <fullName evidence="4">DUF3040 domain-containing protein</fullName>
    </recommendedName>
</protein>
<sequence>MDTADFRRELDRRLAIIEDPTHNDPAAKDMPRGDWIALFAGCVVLIGAALAWGYPW</sequence>
<organism evidence="2 3">
    <name type="scientific">Haloechinothrix salitolerans</name>
    <dbReference type="NCBI Taxonomy" id="926830"/>
    <lineage>
        <taxon>Bacteria</taxon>
        <taxon>Bacillati</taxon>
        <taxon>Actinomycetota</taxon>
        <taxon>Actinomycetes</taxon>
        <taxon>Pseudonocardiales</taxon>
        <taxon>Pseudonocardiaceae</taxon>
        <taxon>Haloechinothrix</taxon>
    </lineage>
</organism>
<name>A0ABW2C5V7_9PSEU</name>
<keyword evidence="1" id="KW-0812">Transmembrane</keyword>
<evidence type="ECO:0000256" key="1">
    <source>
        <dbReference type="SAM" id="Phobius"/>
    </source>
</evidence>
<evidence type="ECO:0008006" key="4">
    <source>
        <dbReference type="Google" id="ProtNLM"/>
    </source>
</evidence>
<dbReference type="EMBL" id="JBHSXX010000001">
    <property type="protein sequence ID" value="MFC6870745.1"/>
    <property type="molecule type" value="Genomic_DNA"/>
</dbReference>
<feature type="transmembrane region" description="Helical" evidence="1">
    <location>
        <begin position="35"/>
        <end position="54"/>
    </location>
</feature>
<reference evidence="3" key="1">
    <citation type="journal article" date="2019" name="Int. J. Syst. Evol. Microbiol.">
        <title>The Global Catalogue of Microorganisms (GCM) 10K type strain sequencing project: providing services to taxonomists for standard genome sequencing and annotation.</title>
        <authorList>
            <consortium name="The Broad Institute Genomics Platform"/>
            <consortium name="The Broad Institute Genome Sequencing Center for Infectious Disease"/>
            <person name="Wu L."/>
            <person name="Ma J."/>
        </authorList>
    </citation>
    <scope>NUCLEOTIDE SEQUENCE [LARGE SCALE GENOMIC DNA]</scope>
    <source>
        <strain evidence="3">KCTC 32255</strain>
    </source>
</reference>
<keyword evidence="1" id="KW-0472">Membrane</keyword>
<accession>A0ABW2C5V7</accession>
<comment type="caution">
    <text evidence="2">The sequence shown here is derived from an EMBL/GenBank/DDBJ whole genome shotgun (WGS) entry which is preliminary data.</text>
</comment>
<keyword evidence="3" id="KW-1185">Reference proteome</keyword>